<accession>A0A913ZY04</accession>
<name>A0A913ZY04_PATMI</name>
<proteinExistence type="predicted"/>
<dbReference type="GeneID" id="119728381"/>
<evidence type="ECO:0000313" key="2">
    <source>
        <dbReference type="EnsemblMetazoa" id="XP_038056528.1"/>
    </source>
</evidence>
<protein>
    <submittedName>
        <fullName evidence="2">Uncharacterized protein</fullName>
    </submittedName>
</protein>
<dbReference type="AlphaFoldDB" id="A0A913ZY04"/>
<dbReference type="EnsemblMetazoa" id="XM_038200600.1">
    <property type="protein sequence ID" value="XP_038056528.1"/>
    <property type="gene ID" value="LOC119728381"/>
</dbReference>
<keyword evidence="3" id="KW-1185">Reference proteome</keyword>
<dbReference type="RefSeq" id="XP_038056528.1">
    <property type="nucleotide sequence ID" value="XM_038200600.1"/>
</dbReference>
<organism evidence="2 3">
    <name type="scientific">Patiria miniata</name>
    <name type="common">Bat star</name>
    <name type="synonym">Asterina miniata</name>
    <dbReference type="NCBI Taxonomy" id="46514"/>
    <lineage>
        <taxon>Eukaryota</taxon>
        <taxon>Metazoa</taxon>
        <taxon>Echinodermata</taxon>
        <taxon>Eleutherozoa</taxon>
        <taxon>Asterozoa</taxon>
        <taxon>Asteroidea</taxon>
        <taxon>Valvatacea</taxon>
        <taxon>Valvatida</taxon>
        <taxon>Asterinidae</taxon>
        <taxon>Patiria</taxon>
    </lineage>
</organism>
<feature type="region of interest" description="Disordered" evidence="1">
    <location>
        <begin position="76"/>
        <end position="113"/>
    </location>
</feature>
<dbReference type="Proteomes" id="UP000887568">
    <property type="component" value="Unplaced"/>
</dbReference>
<evidence type="ECO:0000313" key="3">
    <source>
        <dbReference type="Proteomes" id="UP000887568"/>
    </source>
</evidence>
<reference evidence="2" key="1">
    <citation type="submission" date="2022-11" db="UniProtKB">
        <authorList>
            <consortium name="EnsemblMetazoa"/>
        </authorList>
    </citation>
    <scope>IDENTIFICATION</scope>
</reference>
<evidence type="ECO:0000256" key="1">
    <source>
        <dbReference type="SAM" id="MobiDB-lite"/>
    </source>
</evidence>
<sequence length="206" mass="22319">MSPGVLGTRQLSCFCNNCMGCSSGECANFEYVTKWKKVTLGTNHTSGVGKKSQDVAKAKASHGSVADTPRVAKKFQRAVKKQKSVRGSDADANGVGNTSQDVTKPKGAHGSSADAQGVEHLAVGDFVQVSVEVKGKTTREELFVAKIVDLTDCGVRLTYMRRQGAFYTWPLGEEHIYHHPLCDVKQKLSAPEPVLIGSRMVFNFKK</sequence>